<feature type="domain" description="AMP-dependent synthetase/ligase" evidence="3">
    <location>
        <begin position="6"/>
        <end position="143"/>
    </location>
</feature>
<dbReference type="Gene3D" id="3.30.300.30">
    <property type="match status" value="1"/>
</dbReference>
<evidence type="ECO:0000256" key="2">
    <source>
        <dbReference type="ARBA" id="ARBA00022598"/>
    </source>
</evidence>
<evidence type="ECO:0000256" key="1">
    <source>
        <dbReference type="ARBA" id="ARBA00006432"/>
    </source>
</evidence>
<dbReference type="AlphaFoldDB" id="A0AAW0LFF0"/>
<accession>A0AAW0LFF0</accession>
<organism evidence="5 6">
    <name type="scientific">Quercus suber</name>
    <name type="common">Cork oak</name>
    <dbReference type="NCBI Taxonomy" id="58331"/>
    <lineage>
        <taxon>Eukaryota</taxon>
        <taxon>Viridiplantae</taxon>
        <taxon>Streptophyta</taxon>
        <taxon>Embryophyta</taxon>
        <taxon>Tracheophyta</taxon>
        <taxon>Spermatophyta</taxon>
        <taxon>Magnoliopsida</taxon>
        <taxon>eudicotyledons</taxon>
        <taxon>Gunneridae</taxon>
        <taxon>Pentapetalae</taxon>
        <taxon>rosids</taxon>
        <taxon>fabids</taxon>
        <taxon>Fagales</taxon>
        <taxon>Fagaceae</taxon>
        <taxon>Quercus</taxon>
    </lineage>
</organism>
<keyword evidence="2 5" id="KW-0436">Ligase</keyword>
<evidence type="ECO:0000313" key="6">
    <source>
        <dbReference type="Proteomes" id="UP000237347"/>
    </source>
</evidence>
<proteinExistence type="inferred from homology"/>
<feature type="domain" description="AMP-binding enzyme C-terminal" evidence="4">
    <location>
        <begin position="177"/>
        <end position="252"/>
    </location>
</feature>
<evidence type="ECO:0000259" key="3">
    <source>
        <dbReference type="Pfam" id="PF00501"/>
    </source>
</evidence>
<dbReference type="Gene3D" id="3.40.50.12780">
    <property type="entry name" value="N-terminal domain of ligase-like"/>
    <property type="match status" value="1"/>
</dbReference>
<dbReference type="InterPro" id="IPR045851">
    <property type="entry name" value="AMP-bd_C_sf"/>
</dbReference>
<dbReference type="Pfam" id="PF13193">
    <property type="entry name" value="AMP-binding_C"/>
    <property type="match status" value="1"/>
</dbReference>
<gene>
    <name evidence="5" type="primary">4CL2_0</name>
    <name evidence="5" type="ORF">CFP56_002407</name>
</gene>
<comment type="similarity">
    <text evidence="1">Belongs to the ATP-dependent AMP-binding enzyme family.</text>
</comment>
<protein>
    <submittedName>
        <fullName evidence="5">4-coumarate--coa ligase 2</fullName>
    </submittedName>
</protein>
<dbReference type="InterPro" id="IPR042099">
    <property type="entry name" value="ANL_N_sf"/>
</dbReference>
<name>A0AAW0LFF0_QUESU</name>
<dbReference type="GO" id="GO:0016207">
    <property type="term" value="F:4-coumarate-CoA ligase activity"/>
    <property type="evidence" value="ECO:0007669"/>
    <property type="project" value="TreeGrafter"/>
</dbReference>
<dbReference type="Proteomes" id="UP000237347">
    <property type="component" value="Unassembled WGS sequence"/>
</dbReference>
<dbReference type="PANTHER" id="PTHR24096:SF169">
    <property type="entry name" value="4-COUMARATE--COA LIGASE 3"/>
    <property type="match status" value="1"/>
</dbReference>
<comment type="caution">
    <text evidence="5">The sequence shown here is derived from an EMBL/GenBank/DDBJ whole genome shotgun (WGS) entry which is preliminary data.</text>
</comment>
<dbReference type="PANTHER" id="PTHR24096">
    <property type="entry name" value="LONG-CHAIN-FATTY-ACID--COA LIGASE"/>
    <property type="match status" value="1"/>
</dbReference>
<dbReference type="InterPro" id="IPR000873">
    <property type="entry name" value="AMP-dep_synth/lig_dom"/>
</dbReference>
<evidence type="ECO:0000259" key="4">
    <source>
        <dbReference type="Pfam" id="PF13193"/>
    </source>
</evidence>
<dbReference type="EMBL" id="PKMF04000109">
    <property type="protein sequence ID" value="KAK7849721.1"/>
    <property type="molecule type" value="Genomic_DNA"/>
</dbReference>
<dbReference type="InterPro" id="IPR025110">
    <property type="entry name" value="AMP-bd_C"/>
</dbReference>
<sequence>MQKFEIGTLLELIQRHKVSIAAVVPPLVLALAKNPMVEKFDLSSIRVVLSGAAPLGKELVEALQSRIPQAILGQGYGMTEAGPVLSMCLAFAKQPFPTKSGSCGTVVRNAELKVIDPETGCSLGYNQPGEICIRGFQIMKGYLNDAQATATTVDVEGWLHTGDIGYVDDDEEVPPAELEALLVSHQSIADAAVVPQKDDVAGEVPVAFVVRSNGNELTEEAVKEFIAKQVVFYKRLHKVYFVHAIPKSPSGKILRKDLRAKLAAASPMP</sequence>
<reference evidence="5 6" key="1">
    <citation type="journal article" date="2018" name="Sci. Data">
        <title>The draft genome sequence of cork oak.</title>
        <authorList>
            <person name="Ramos A.M."/>
            <person name="Usie A."/>
            <person name="Barbosa P."/>
            <person name="Barros P.M."/>
            <person name="Capote T."/>
            <person name="Chaves I."/>
            <person name="Simoes F."/>
            <person name="Abreu I."/>
            <person name="Carrasquinho I."/>
            <person name="Faro C."/>
            <person name="Guimaraes J.B."/>
            <person name="Mendonca D."/>
            <person name="Nobrega F."/>
            <person name="Rodrigues L."/>
            <person name="Saibo N.J.M."/>
            <person name="Varela M.C."/>
            <person name="Egas C."/>
            <person name="Matos J."/>
            <person name="Miguel C.M."/>
            <person name="Oliveira M.M."/>
            <person name="Ricardo C.P."/>
            <person name="Goncalves S."/>
        </authorList>
    </citation>
    <scope>NUCLEOTIDE SEQUENCE [LARGE SCALE GENOMIC DNA]</scope>
    <source>
        <strain evidence="6">cv. HL8</strain>
    </source>
</reference>
<dbReference type="SUPFAM" id="SSF56801">
    <property type="entry name" value="Acetyl-CoA synthetase-like"/>
    <property type="match status" value="1"/>
</dbReference>
<keyword evidence="6" id="KW-1185">Reference proteome</keyword>
<evidence type="ECO:0000313" key="5">
    <source>
        <dbReference type="EMBL" id="KAK7849721.1"/>
    </source>
</evidence>
<dbReference type="FunFam" id="3.30.300.30:FF:000007">
    <property type="entry name" value="4-coumarate--CoA ligase 2"/>
    <property type="match status" value="1"/>
</dbReference>
<dbReference type="Pfam" id="PF00501">
    <property type="entry name" value="AMP-binding"/>
    <property type="match status" value="1"/>
</dbReference>